<dbReference type="OrthoDB" id="5958943at2759"/>
<reference evidence="1 2" key="1">
    <citation type="submission" date="2019-01" db="EMBL/GenBank/DDBJ databases">
        <title>A draft genome assembly of the solar-powered sea slug Elysia chlorotica.</title>
        <authorList>
            <person name="Cai H."/>
            <person name="Li Q."/>
            <person name="Fang X."/>
            <person name="Li J."/>
            <person name="Curtis N.E."/>
            <person name="Altenburger A."/>
            <person name="Shibata T."/>
            <person name="Feng M."/>
            <person name="Maeda T."/>
            <person name="Schwartz J.A."/>
            <person name="Shigenobu S."/>
            <person name="Lundholm N."/>
            <person name="Nishiyama T."/>
            <person name="Yang H."/>
            <person name="Hasebe M."/>
            <person name="Li S."/>
            <person name="Pierce S.K."/>
            <person name="Wang J."/>
        </authorList>
    </citation>
    <scope>NUCLEOTIDE SEQUENCE [LARGE SCALE GENOMIC DNA]</scope>
    <source>
        <strain evidence="1">EC2010</strain>
        <tissue evidence="1">Whole organism of an adult</tissue>
    </source>
</reference>
<dbReference type="InterPro" id="IPR011042">
    <property type="entry name" value="6-blade_b-propeller_TolB-like"/>
</dbReference>
<protein>
    <recommendedName>
        <fullName evidence="3">EGF-like domain-containing protein</fullName>
    </recommendedName>
</protein>
<dbReference type="Proteomes" id="UP000271974">
    <property type="component" value="Unassembled WGS sequence"/>
</dbReference>
<dbReference type="STRING" id="188477.A0A3S0ZMU1"/>
<proteinExistence type="predicted"/>
<comment type="caution">
    <text evidence="1">The sequence shown here is derived from an EMBL/GenBank/DDBJ whole genome shotgun (WGS) entry which is preliminary data.</text>
</comment>
<dbReference type="AlphaFoldDB" id="A0A3S0ZMU1"/>
<dbReference type="PANTHER" id="PTHR46513:SF13">
    <property type="entry name" value="EGF-LIKE DOMAIN-CONTAINING PROTEIN"/>
    <property type="match status" value="1"/>
</dbReference>
<dbReference type="Gene3D" id="2.120.10.30">
    <property type="entry name" value="TolB, C-terminal domain"/>
    <property type="match status" value="2"/>
</dbReference>
<name>A0A3S0ZMU1_ELYCH</name>
<dbReference type="SUPFAM" id="SSF63825">
    <property type="entry name" value="YWTD domain"/>
    <property type="match status" value="1"/>
</dbReference>
<gene>
    <name evidence="1" type="ORF">EGW08_010781</name>
</gene>
<accession>A0A3S0ZMU1</accession>
<dbReference type="EMBL" id="RQTK01000337">
    <property type="protein sequence ID" value="RUS81441.1"/>
    <property type="molecule type" value="Genomic_DNA"/>
</dbReference>
<evidence type="ECO:0008006" key="3">
    <source>
        <dbReference type="Google" id="ProtNLM"/>
    </source>
</evidence>
<dbReference type="InterPro" id="IPR050778">
    <property type="entry name" value="Cueball_EGF_LRP_Nidogen"/>
</dbReference>
<sequence>MSCDKDGADITKERDLVKASQGNAVFGLVVIGNTAFISSWVNNKISSVFVSTEESNWTTEMIIPHSRELYSMVSTTSSIQTNYSHPCGQEDKGLCTDLCLPTKQNSYNCACPTFGGLALSFNAKNCESPSELLFFTLRGSGEVAFISIRGAQSFYLTLAGRSSEPSAVTYDPVKQVVYWSDVADEAIYFSSLAGKGDKQVFLNGSDGVGTVKAPSELLFFTLRGSGEGSSENLQEIQHTKKSHVVSLKDIIMFLLSKEKTNLLLSLKEKNTYSAPSLSAKASKRQRDVSKADQLGPLTHSVARLLCHAWLAPFIGAAVGLAAGCDECRRVGSPG</sequence>
<organism evidence="1 2">
    <name type="scientific">Elysia chlorotica</name>
    <name type="common">Eastern emerald elysia</name>
    <name type="synonym">Sea slug</name>
    <dbReference type="NCBI Taxonomy" id="188477"/>
    <lineage>
        <taxon>Eukaryota</taxon>
        <taxon>Metazoa</taxon>
        <taxon>Spiralia</taxon>
        <taxon>Lophotrochozoa</taxon>
        <taxon>Mollusca</taxon>
        <taxon>Gastropoda</taxon>
        <taxon>Heterobranchia</taxon>
        <taxon>Euthyneura</taxon>
        <taxon>Panpulmonata</taxon>
        <taxon>Sacoglossa</taxon>
        <taxon>Placobranchoidea</taxon>
        <taxon>Plakobranchidae</taxon>
        <taxon>Elysia</taxon>
    </lineage>
</organism>
<evidence type="ECO:0000313" key="1">
    <source>
        <dbReference type="EMBL" id="RUS81441.1"/>
    </source>
</evidence>
<dbReference type="PANTHER" id="PTHR46513">
    <property type="entry name" value="VITELLOGENIN RECEPTOR-LIKE PROTEIN-RELATED-RELATED"/>
    <property type="match status" value="1"/>
</dbReference>
<evidence type="ECO:0000313" key="2">
    <source>
        <dbReference type="Proteomes" id="UP000271974"/>
    </source>
</evidence>
<keyword evidence="2" id="KW-1185">Reference proteome</keyword>